<name>A0A7C2A4F8_DESA2</name>
<protein>
    <submittedName>
        <fullName evidence="1">Uncharacterized protein</fullName>
    </submittedName>
</protein>
<sequence>EYLTYVTVIILYRIGKGGVYFYQRHKSEVGRYSLQAAIYHETALSLATAAKIDDLLKKQGVTGLGIEVHSDIGNHGKTKELIQEVVSWINASGYAAQIKPESFGASKVADKYTD</sequence>
<proteinExistence type="predicted"/>
<dbReference type="AlphaFoldDB" id="A0A7C2A4F8"/>
<dbReference type="Pfam" id="PF04308">
    <property type="entry name" value="RNaseH_like"/>
    <property type="match status" value="1"/>
</dbReference>
<dbReference type="PANTHER" id="PTHR39961">
    <property type="entry name" value="HYPOTHETICAL CYTOSOLIC PROTEIN"/>
    <property type="match status" value="1"/>
</dbReference>
<organism evidence="1">
    <name type="scientific">Desulfofervidus auxilii</name>
    <dbReference type="NCBI Taxonomy" id="1621989"/>
    <lineage>
        <taxon>Bacteria</taxon>
        <taxon>Pseudomonadati</taxon>
        <taxon>Thermodesulfobacteriota</taxon>
        <taxon>Candidatus Desulfofervidia</taxon>
        <taxon>Candidatus Desulfofervidales</taxon>
        <taxon>Candidatus Desulfofervidaceae</taxon>
        <taxon>Candidatus Desulfofervidus</taxon>
    </lineage>
</organism>
<accession>A0A7C2A4F8</accession>
<dbReference type="InterPro" id="IPR007405">
    <property type="entry name" value="Phage_KVP40_Orf299"/>
</dbReference>
<feature type="non-terminal residue" evidence="1">
    <location>
        <position position="1"/>
    </location>
</feature>
<dbReference type="EMBL" id="DRIH01000191">
    <property type="protein sequence ID" value="HEC68234.1"/>
    <property type="molecule type" value="Genomic_DNA"/>
</dbReference>
<reference evidence="1" key="1">
    <citation type="journal article" date="2020" name="mSystems">
        <title>Genome- and Community-Level Interaction Insights into Carbon Utilization and Element Cycling Functions of Hydrothermarchaeota in Hydrothermal Sediment.</title>
        <authorList>
            <person name="Zhou Z."/>
            <person name="Liu Y."/>
            <person name="Xu W."/>
            <person name="Pan J."/>
            <person name="Luo Z.H."/>
            <person name="Li M."/>
        </authorList>
    </citation>
    <scope>NUCLEOTIDE SEQUENCE [LARGE SCALE GENOMIC DNA]</scope>
    <source>
        <strain evidence="1">HyVt-389</strain>
    </source>
</reference>
<gene>
    <name evidence="1" type="ORF">ENI35_05450</name>
</gene>
<comment type="caution">
    <text evidence="1">The sequence shown here is derived from an EMBL/GenBank/DDBJ whole genome shotgun (WGS) entry which is preliminary data.</text>
</comment>
<dbReference type="Proteomes" id="UP000885738">
    <property type="component" value="Unassembled WGS sequence"/>
</dbReference>
<evidence type="ECO:0000313" key="1">
    <source>
        <dbReference type="EMBL" id="HEC68234.1"/>
    </source>
</evidence>
<dbReference type="PANTHER" id="PTHR39961:SF1">
    <property type="entry name" value="DUF458 DOMAIN-CONTAINING PROTEIN"/>
    <property type="match status" value="1"/>
</dbReference>